<dbReference type="Proteomes" id="UP000031512">
    <property type="component" value="Unassembled WGS sequence"/>
</dbReference>
<dbReference type="EMBL" id="ACOU01000002">
    <property type="protein sequence ID" value="EKX74276.1"/>
    <property type="molecule type" value="Genomic_DNA"/>
</dbReference>
<evidence type="ECO:0000256" key="5">
    <source>
        <dbReference type="ARBA" id="ARBA00022438"/>
    </source>
</evidence>
<evidence type="ECO:0000256" key="3">
    <source>
        <dbReference type="ARBA" id="ARBA00008290"/>
    </source>
</evidence>
<dbReference type="NCBIfam" id="NF002759">
    <property type="entry name" value="PRK02813.1"/>
    <property type="match status" value="1"/>
</dbReference>
<keyword evidence="6 11" id="KW-0645">Protease</keyword>
<accession>L1LG11</accession>
<evidence type="ECO:0000313" key="12">
    <source>
        <dbReference type="EMBL" id="EKX74276.1"/>
    </source>
</evidence>
<comment type="cofactor">
    <cofactor evidence="2">
        <name>Zn(2+)</name>
        <dbReference type="ChEBI" id="CHEBI:29105"/>
    </cofactor>
</comment>
<evidence type="ECO:0000256" key="11">
    <source>
        <dbReference type="RuleBase" id="RU004386"/>
    </source>
</evidence>
<keyword evidence="7 11" id="KW-0479">Metal-binding</keyword>
<dbReference type="Pfam" id="PF02127">
    <property type="entry name" value="Peptidase_M18"/>
    <property type="match status" value="1"/>
</dbReference>
<evidence type="ECO:0000256" key="2">
    <source>
        <dbReference type="ARBA" id="ARBA00001947"/>
    </source>
</evidence>
<dbReference type="VEuPathDB" id="PiroplasmaDB:BEWA_043170"/>
<comment type="similarity">
    <text evidence="3 11">Belongs to the peptidase M18 family.</text>
</comment>
<dbReference type="STRING" id="1537102.L1LG11"/>
<dbReference type="KEGG" id="beq:BEWA_043170"/>
<dbReference type="PANTHER" id="PTHR28570:SF3">
    <property type="entry name" value="ASPARTYL AMINOPEPTIDASE"/>
    <property type="match status" value="1"/>
</dbReference>
<organism evidence="12 13">
    <name type="scientific">Theileria equi strain WA</name>
    <dbReference type="NCBI Taxonomy" id="1537102"/>
    <lineage>
        <taxon>Eukaryota</taxon>
        <taxon>Sar</taxon>
        <taxon>Alveolata</taxon>
        <taxon>Apicomplexa</taxon>
        <taxon>Aconoidasida</taxon>
        <taxon>Piroplasmida</taxon>
        <taxon>Theileriidae</taxon>
        <taxon>Theileria</taxon>
    </lineage>
</organism>
<dbReference type="InterPro" id="IPR023358">
    <property type="entry name" value="Peptidase_M18_dom2"/>
</dbReference>
<evidence type="ECO:0000256" key="6">
    <source>
        <dbReference type="ARBA" id="ARBA00022670"/>
    </source>
</evidence>
<dbReference type="PRINTS" id="PR00932">
    <property type="entry name" value="AMINO1PTASE"/>
</dbReference>
<evidence type="ECO:0000256" key="10">
    <source>
        <dbReference type="ARBA" id="ARBA00023049"/>
    </source>
</evidence>
<comment type="catalytic activity">
    <reaction evidence="1">
        <text>Release of an N-terminal aspartate or glutamate from a peptide, with a preference for aspartate.</text>
        <dbReference type="EC" id="3.4.11.21"/>
    </reaction>
</comment>
<dbReference type="GO" id="GO:0006508">
    <property type="term" value="P:proteolysis"/>
    <property type="evidence" value="ECO:0007669"/>
    <property type="project" value="UniProtKB-KW"/>
</dbReference>
<gene>
    <name evidence="12" type="ORF">BEWA_043170</name>
</gene>
<dbReference type="GO" id="GO:0005737">
    <property type="term" value="C:cytoplasm"/>
    <property type="evidence" value="ECO:0007669"/>
    <property type="project" value="UniProtKB-ARBA"/>
</dbReference>
<dbReference type="eggNOG" id="KOG2596">
    <property type="taxonomic scope" value="Eukaryota"/>
</dbReference>
<dbReference type="GeneID" id="15807724"/>
<evidence type="ECO:0000256" key="9">
    <source>
        <dbReference type="ARBA" id="ARBA00022833"/>
    </source>
</evidence>
<evidence type="ECO:0000256" key="8">
    <source>
        <dbReference type="ARBA" id="ARBA00022801"/>
    </source>
</evidence>
<dbReference type="Gene3D" id="3.40.630.10">
    <property type="entry name" value="Zn peptidases"/>
    <property type="match status" value="1"/>
</dbReference>
<dbReference type="OrthoDB" id="9880441at2759"/>
<proteinExistence type="inferred from homology"/>
<name>L1LG11_THEEQ</name>
<protein>
    <recommendedName>
        <fullName evidence="4">aspartyl aminopeptidase</fullName>
        <ecNumber evidence="4">3.4.11.21</ecNumber>
    </recommendedName>
</protein>
<keyword evidence="9 11" id="KW-0862">Zinc</keyword>
<dbReference type="CDD" id="cd05658">
    <property type="entry name" value="M18_DAP"/>
    <property type="match status" value="1"/>
</dbReference>
<dbReference type="InterPro" id="IPR001948">
    <property type="entry name" value="Peptidase_M18"/>
</dbReference>
<evidence type="ECO:0000256" key="7">
    <source>
        <dbReference type="ARBA" id="ARBA00022723"/>
    </source>
</evidence>
<keyword evidence="10 11" id="KW-0482">Metalloprotease</keyword>
<evidence type="ECO:0000256" key="1">
    <source>
        <dbReference type="ARBA" id="ARBA00001335"/>
    </source>
</evidence>
<dbReference type="AlphaFoldDB" id="L1LG11"/>
<sequence>MALTSSKFLEAQSFGKKILKYLNNTGSPFHSVKQIIKYMSDHNVPITHLKESSPWNLEKGRCYCLANDSGTMMAFKIGKNFNPSKGGLILVASHTDSPCLKLDFKSHTSSKGFDQVNVCTYGGGLWHTWLDRELGVAGKVVVRSNNRLEERLIHVRNPLIIVPNLAIHLQSSQEREALKLNKQNHLRGIISTECVHKLNADETEPLLKFLAGKLNCTVEDIVDIDLCLMESTAATLSGVYEEFITSGRLDNLASCFASVAGFSDFILHPEGNDDSIVGIVAYNYEEIGSTLEYGANSEVTSNWLNKIFSTLGSKLQETSSRSLLISADMAHGVHPNYPEKHIDTHMPYFHKGVVIKRNVNGRYATDIKSSSIIKAVAEKVDVPLQDFRTGNDTPCGSTIGPYLSSRLCIPVVDVGIPQLAMHSIRETCSLVDVFDFYSLSKALFSSSNIIDSYNGYN</sequence>
<dbReference type="GO" id="GO:0008237">
    <property type="term" value="F:metallopeptidase activity"/>
    <property type="evidence" value="ECO:0007669"/>
    <property type="project" value="UniProtKB-KW"/>
</dbReference>
<comment type="caution">
    <text evidence="12">The sequence shown here is derived from an EMBL/GenBank/DDBJ whole genome shotgun (WGS) entry which is preliminary data.</text>
</comment>
<keyword evidence="8 11" id="KW-0378">Hydrolase</keyword>
<keyword evidence="13" id="KW-1185">Reference proteome</keyword>
<evidence type="ECO:0000313" key="13">
    <source>
        <dbReference type="Proteomes" id="UP000031512"/>
    </source>
</evidence>
<dbReference type="PANTHER" id="PTHR28570">
    <property type="entry name" value="ASPARTYL AMINOPEPTIDASE"/>
    <property type="match status" value="1"/>
</dbReference>
<evidence type="ECO:0000256" key="4">
    <source>
        <dbReference type="ARBA" id="ARBA00011965"/>
    </source>
</evidence>
<keyword evidence="5 11" id="KW-0031">Aminopeptidase</keyword>
<dbReference type="SUPFAM" id="SSF53187">
    <property type="entry name" value="Zn-dependent exopeptidases"/>
    <property type="match status" value="1"/>
</dbReference>
<dbReference type="RefSeq" id="XP_004833728.1">
    <property type="nucleotide sequence ID" value="XM_004833671.1"/>
</dbReference>
<dbReference type="GO" id="GO:0008270">
    <property type="term" value="F:zinc ion binding"/>
    <property type="evidence" value="ECO:0007669"/>
    <property type="project" value="InterPro"/>
</dbReference>
<dbReference type="EC" id="3.4.11.21" evidence="4"/>
<reference evidence="12 13" key="1">
    <citation type="journal article" date="2012" name="BMC Genomics">
        <title>Comparative genomic analysis and phylogenetic position of Theileria equi.</title>
        <authorList>
            <person name="Kappmeyer L.S."/>
            <person name="Thiagarajan M."/>
            <person name="Herndon D.R."/>
            <person name="Ramsay J.D."/>
            <person name="Caler E."/>
            <person name="Djikeng A."/>
            <person name="Gillespie J.J."/>
            <person name="Lau A.O."/>
            <person name="Roalson E.H."/>
            <person name="Silva J.C."/>
            <person name="Silva M.G."/>
            <person name="Suarez C.E."/>
            <person name="Ueti M.W."/>
            <person name="Nene V.M."/>
            <person name="Mealey R.H."/>
            <person name="Knowles D.P."/>
            <person name="Brayton K.A."/>
        </authorList>
    </citation>
    <scope>NUCLEOTIDE SEQUENCE [LARGE SCALE GENOMIC DNA]</scope>
    <source>
        <strain evidence="12 13">WA</strain>
    </source>
</reference>
<dbReference type="SUPFAM" id="SSF101821">
    <property type="entry name" value="Aminopeptidase/glucanase lid domain"/>
    <property type="match status" value="1"/>
</dbReference>
<dbReference type="GO" id="GO:0004177">
    <property type="term" value="F:aminopeptidase activity"/>
    <property type="evidence" value="ECO:0007669"/>
    <property type="project" value="UniProtKB-KW"/>
</dbReference>
<dbReference type="Gene3D" id="2.30.250.10">
    <property type="entry name" value="Aminopeptidase i, Domain 2"/>
    <property type="match status" value="1"/>
</dbReference>